<dbReference type="EMBL" id="SSTE01008862">
    <property type="protein sequence ID" value="KAA0054134.1"/>
    <property type="molecule type" value="Genomic_DNA"/>
</dbReference>
<dbReference type="Pfam" id="PF00078">
    <property type="entry name" value="RVT_1"/>
    <property type="match status" value="1"/>
</dbReference>
<dbReference type="CDD" id="cd01647">
    <property type="entry name" value="RT_LTR"/>
    <property type="match status" value="1"/>
</dbReference>
<gene>
    <name evidence="12" type="ORF">E6C27_scaffold131G00500</name>
</gene>
<evidence type="ECO:0000313" key="13">
    <source>
        <dbReference type="Proteomes" id="UP000321393"/>
    </source>
</evidence>
<proteinExistence type="predicted"/>
<evidence type="ECO:0000256" key="6">
    <source>
        <dbReference type="ARBA" id="ARBA00022801"/>
    </source>
</evidence>
<evidence type="ECO:0000256" key="2">
    <source>
        <dbReference type="ARBA" id="ARBA00022679"/>
    </source>
</evidence>
<accession>A0A5A7UG09</accession>
<feature type="region of interest" description="Disordered" evidence="9">
    <location>
        <begin position="1"/>
        <end position="48"/>
    </location>
</feature>
<evidence type="ECO:0000259" key="10">
    <source>
        <dbReference type="Pfam" id="PF00078"/>
    </source>
</evidence>
<keyword evidence="8" id="KW-0511">Multifunctional enzyme</keyword>
<protein>
    <submittedName>
        <fullName evidence="12">Transposon Ty3-I Gag-Pol polyprotein</fullName>
    </submittedName>
</protein>
<keyword evidence="4" id="KW-0540">Nuclease</keyword>
<dbReference type="GO" id="GO:0004519">
    <property type="term" value="F:endonuclease activity"/>
    <property type="evidence" value="ECO:0007669"/>
    <property type="project" value="UniProtKB-KW"/>
</dbReference>
<dbReference type="AlphaFoldDB" id="A0A5A7UG09"/>
<organism evidence="12 13">
    <name type="scientific">Cucumis melo var. makuwa</name>
    <name type="common">Oriental melon</name>
    <dbReference type="NCBI Taxonomy" id="1194695"/>
    <lineage>
        <taxon>Eukaryota</taxon>
        <taxon>Viridiplantae</taxon>
        <taxon>Streptophyta</taxon>
        <taxon>Embryophyta</taxon>
        <taxon>Tracheophyta</taxon>
        <taxon>Spermatophyta</taxon>
        <taxon>Magnoliopsida</taxon>
        <taxon>eudicotyledons</taxon>
        <taxon>Gunneridae</taxon>
        <taxon>Pentapetalae</taxon>
        <taxon>rosids</taxon>
        <taxon>fabids</taxon>
        <taxon>Cucurbitales</taxon>
        <taxon>Cucurbitaceae</taxon>
        <taxon>Benincaseae</taxon>
        <taxon>Cucumis</taxon>
    </lineage>
</organism>
<dbReference type="FunFam" id="3.10.10.10:FF:000007">
    <property type="entry name" value="Retrovirus-related Pol polyprotein from transposon 17.6-like Protein"/>
    <property type="match status" value="1"/>
</dbReference>
<keyword evidence="2" id="KW-0808">Transferase</keyword>
<dbReference type="Gene3D" id="3.10.10.10">
    <property type="entry name" value="HIV Type 1 Reverse Transcriptase, subunit A, domain 1"/>
    <property type="match status" value="1"/>
</dbReference>
<evidence type="ECO:0000256" key="8">
    <source>
        <dbReference type="ARBA" id="ARBA00023268"/>
    </source>
</evidence>
<dbReference type="GO" id="GO:0003964">
    <property type="term" value="F:RNA-directed DNA polymerase activity"/>
    <property type="evidence" value="ECO:0007669"/>
    <property type="project" value="UniProtKB-KW"/>
</dbReference>
<dbReference type="Proteomes" id="UP000321393">
    <property type="component" value="Unassembled WGS sequence"/>
</dbReference>
<evidence type="ECO:0000259" key="11">
    <source>
        <dbReference type="Pfam" id="PF17919"/>
    </source>
</evidence>
<dbReference type="GO" id="GO:0008233">
    <property type="term" value="F:peptidase activity"/>
    <property type="evidence" value="ECO:0007669"/>
    <property type="project" value="UniProtKB-KW"/>
</dbReference>
<keyword evidence="1" id="KW-0645">Protease</keyword>
<dbReference type="FunFam" id="3.30.70.270:FF:000020">
    <property type="entry name" value="Transposon Tf2-6 polyprotein-like Protein"/>
    <property type="match status" value="1"/>
</dbReference>
<evidence type="ECO:0000256" key="5">
    <source>
        <dbReference type="ARBA" id="ARBA00022759"/>
    </source>
</evidence>
<feature type="domain" description="Reverse transcriptase" evidence="10">
    <location>
        <begin position="191"/>
        <end position="279"/>
    </location>
</feature>
<sequence length="423" mass="48058">MYMETNAKERSMMSDQMTESALRESSATKSKENEASSNHEIGAKKPRRRPIMMKIREIEISLRRLKCRSLLVKILIPGFSALKGNVKSVVIYSTSDSKGNTMFPIRTITLRSSNAGEVHKEGPTKCLPDAEFQAMREKGLCFKCNEKYSTDHKWSETAIQGKGICESLEVQMNEWSVKENWDGEGWILFLVLNNATVPDKFPIPVVEELFDKLSGASLFSKIDLKADYHQIQIAEEDIEKTAFRTHEGHYEFLVMPFGLTNAPPTFQSLMDAIFKPYLRSSFDSELYANKKKCNFAKSRVEYLGHIIFGNGVEVDPGKIRSIADWPKPTNVRETRGFLGLTGYYRRFVHKYGAIVAPLTQLLKKWGFKWSEEADETFEKLKKAMMSLPILALPKFDQLFEIETDASGFGLGAVLIQAKRPIAF</sequence>
<dbReference type="OrthoDB" id="2013610at2759"/>
<dbReference type="InterPro" id="IPR000477">
    <property type="entry name" value="RT_dom"/>
</dbReference>
<dbReference type="InterPro" id="IPR043502">
    <property type="entry name" value="DNA/RNA_pol_sf"/>
</dbReference>
<name>A0A5A7UG09_CUCMM</name>
<evidence type="ECO:0000256" key="3">
    <source>
        <dbReference type="ARBA" id="ARBA00022695"/>
    </source>
</evidence>
<dbReference type="PANTHER" id="PTHR37984">
    <property type="entry name" value="PROTEIN CBG26694"/>
    <property type="match status" value="1"/>
</dbReference>
<feature type="compositionally biased region" description="Polar residues" evidence="9">
    <location>
        <begin position="13"/>
        <end position="28"/>
    </location>
</feature>
<keyword evidence="6" id="KW-0378">Hydrolase</keyword>
<dbReference type="SUPFAM" id="SSF56672">
    <property type="entry name" value="DNA/RNA polymerases"/>
    <property type="match status" value="1"/>
</dbReference>
<dbReference type="GO" id="GO:0006508">
    <property type="term" value="P:proteolysis"/>
    <property type="evidence" value="ECO:0007669"/>
    <property type="project" value="UniProtKB-KW"/>
</dbReference>
<reference evidence="12 13" key="1">
    <citation type="submission" date="2019-08" db="EMBL/GenBank/DDBJ databases">
        <title>Draft genome sequences of two oriental melons (Cucumis melo L. var makuwa).</title>
        <authorList>
            <person name="Kwon S.-Y."/>
        </authorList>
    </citation>
    <scope>NUCLEOTIDE SEQUENCE [LARGE SCALE GENOMIC DNA]</scope>
    <source>
        <strain evidence="13">cv. SW 3</strain>
        <tissue evidence="12">Leaf</tissue>
    </source>
</reference>
<evidence type="ECO:0000256" key="9">
    <source>
        <dbReference type="SAM" id="MobiDB-lite"/>
    </source>
</evidence>
<evidence type="ECO:0000256" key="7">
    <source>
        <dbReference type="ARBA" id="ARBA00022918"/>
    </source>
</evidence>
<dbReference type="Pfam" id="PF17919">
    <property type="entry name" value="RT_RNaseH_2"/>
    <property type="match status" value="1"/>
</dbReference>
<keyword evidence="5" id="KW-0255">Endonuclease</keyword>
<feature type="compositionally biased region" description="Basic and acidic residues" evidence="9">
    <location>
        <begin position="1"/>
        <end position="12"/>
    </location>
</feature>
<feature type="domain" description="Reverse transcriptase/retrotransposon-derived protein RNase H-like" evidence="11">
    <location>
        <begin position="369"/>
        <end position="422"/>
    </location>
</feature>
<dbReference type="InterPro" id="IPR041577">
    <property type="entry name" value="RT_RNaseH_2"/>
</dbReference>
<dbReference type="PANTHER" id="PTHR37984:SF5">
    <property type="entry name" value="PROTEIN NYNRIN-LIKE"/>
    <property type="match status" value="1"/>
</dbReference>
<evidence type="ECO:0000256" key="1">
    <source>
        <dbReference type="ARBA" id="ARBA00022670"/>
    </source>
</evidence>
<evidence type="ECO:0000256" key="4">
    <source>
        <dbReference type="ARBA" id="ARBA00022722"/>
    </source>
</evidence>
<comment type="caution">
    <text evidence="12">The sequence shown here is derived from an EMBL/GenBank/DDBJ whole genome shotgun (WGS) entry which is preliminary data.</text>
</comment>
<keyword evidence="3" id="KW-0548">Nucleotidyltransferase</keyword>
<evidence type="ECO:0000313" key="12">
    <source>
        <dbReference type="EMBL" id="KAA0054134.1"/>
    </source>
</evidence>
<keyword evidence="7" id="KW-0695">RNA-directed DNA polymerase</keyword>
<dbReference type="InterPro" id="IPR043128">
    <property type="entry name" value="Rev_trsase/Diguanyl_cyclase"/>
</dbReference>
<dbReference type="Gene3D" id="3.30.70.270">
    <property type="match status" value="3"/>
</dbReference>
<dbReference type="InterPro" id="IPR050951">
    <property type="entry name" value="Retrovirus_Pol_polyprotein"/>
</dbReference>